<dbReference type="InterPro" id="IPR036465">
    <property type="entry name" value="vWFA_dom_sf"/>
</dbReference>
<evidence type="ECO:0000313" key="2">
    <source>
        <dbReference type="EMBL" id="NKI32234.1"/>
    </source>
</evidence>
<dbReference type="RefSeq" id="WP_168552449.1">
    <property type="nucleotide sequence ID" value="NZ_JAAWWL010000002.1"/>
</dbReference>
<organism evidence="2 3">
    <name type="scientific">Croceivirga thetidis</name>
    <dbReference type="NCBI Taxonomy" id="2721623"/>
    <lineage>
        <taxon>Bacteria</taxon>
        <taxon>Pseudomonadati</taxon>
        <taxon>Bacteroidota</taxon>
        <taxon>Flavobacteriia</taxon>
        <taxon>Flavobacteriales</taxon>
        <taxon>Flavobacteriaceae</taxon>
        <taxon>Croceivirga</taxon>
    </lineage>
</organism>
<feature type="transmembrane region" description="Helical" evidence="1">
    <location>
        <begin position="6"/>
        <end position="26"/>
    </location>
</feature>
<dbReference type="PANTHER" id="PTHR37947:SF1">
    <property type="entry name" value="BLL2462 PROTEIN"/>
    <property type="match status" value="1"/>
</dbReference>
<evidence type="ECO:0000256" key="1">
    <source>
        <dbReference type="SAM" id="Phobius"/>
    </source>
</evidence>
<keyword evidence="1" id="KW-1133">Transmembrane helix</keyword>
<dbReference type="SUPFAM" id="SSF53300">
    <property type="entry name" value="vWA-like"/>
    <property type="match status" value="1"/>
</dbReference>
<dbReference type="EMBL" id="JAAWWL010000002">
    <property type="protein sequence ID" value="NKI32234.1"/>
    <property type="molecule type" value="Genomic_DNA"/>
</dbReference>
<reference evidence="2 3" key="1">
    <citation type="submission" date="2020-04" db="EMBL/GenBank/DDBJ databases">
        <authorList>
            <person name="Yoon J."/>
        </authorList>
    </citation>
    <scope>NUCLEOTIDE SEQUENCE [LARGE SCALE GENOMIC DNA]</scope>
    <source>
        <strain evidence="2 3">DJ-13</strain>
    </source>
</reference>
<accession>A0ABX1GRK9</accession>
<sequence>MSTQSILLIILATIVALGLSVFQYFFKSKRTKLSIYLAFLRFLSWFTVLLLLINPKVTNEDLIVEKPNLVLLVDNSRSIEKVQGAENVLTILQSLSSNNQLNERFAISRHFFSNGLTNNDSLNFDGDVSDMTTALRDLSEVYGSKPSAIVMLTDGNQNVGADFEFQSLSSNVSIFPVVVGDTTKYEDVYISQVNTNRYTFMDNQFPFEVAISYTGTNSVTSELQVNLDNKIVFRERFELSRNNNSKTIEGLLKSTSVGLKNLIFKVVPIASEKNIQNNEKQVAIEVIDEQTKIAVVSSIAHPDLGVLKKSIESNEQRSVVIKKPIISNSELDTFDFFILYQPNRQFENIFNFLANKGVGSFIITGTDTDWTFLNSAQNFFNKKSFNQSEDVIAVKNQGYSVFDLSSFDFSDYPPLKSQLGEYTFSAPQDIVLLQRIRGVNLETPLLSTFENNGTKNAVLFGENIWQWRMQTFRQNRDFEVFDNFMGQLIRYLSDTEQRSRLELDYEPIFSSPSTARIGASYFDETYTFKSESNLVVSVKKTGNSARMEIPMILRSNQFEADLSNLENGEYAFTVTEINEGTSKSGKFKILDFDIESQVSSANDEKLKRTAERNNGSLYYPSQIETLIQDLVQNDRYIPVQKSIKNVVSLIDFKWLLGLLVLSLTLEWFIRKYNGLL</sequence>
<dbReference type="Proteomes" id="UP000718451">
    <property type="component" value="Unassembled WGS sequence"/>
</dbReference>
<protein>
    <submittedName>
        <fullName evidence="2">VWA domain-containing protein</fullName>
    </submittedName>
</protein>
<name>A0ABX1GRK9_9FLAO</name>
<feature type="transmembrane region" description="Helical" evidence="1">
    <location>
        <begin position="33"/>
        <end position="53"/>
    </location>
</feature>
<keyword evidence="1" id="KW-0812">Transmembrane</keyword>
<dbReference type="PANTHER" id="PTHR37947">
    <property type="entry name" value="BLL2462 PROTEIN"/>
    <property type="match status" value="1"/>
</dbReference>
<keyword evidence="3" id="KW-1185">Reference proteome</keyword>
<proteinExistence type="predicted"/>
<comment type="caution">
    <text evidence="2">The sequence shown here is derived from an EMBL/GenBank/DDBJ whole genome shotgun (WGS) entry which is preliminary data.</text>
</comment>
<keyword evidence="1" id="KW-0472">Membrane</keyword>
<evidence type="ECO:0000313" key="3">
    <source>
        <dbReference type="Proteomes" id="UP000718451"/>
    </source>
</evidence>
<gene>
    <name evidence="2" type="ORF">HCU67_09800</name>
</gene>